<dbReference type="PROSITE" id="PS51257">
    <property type="entry name" value="PROKAR_LIPOPROTEIN"/>
    <property type="match status" value="1"/>
</dbReference>
<accession>A6GKQ3</accession>
<sequence length="171" mass="18836">MSPRYLCAPVERLEPGRRWRRASFALLLLGVISGCPDQDPGLDAALRDYLEQREAEVEQACKCFQNLLDPSTPSETFESELACRTAFAQPEQDEALGCMRGVLDESSLDDKESVAALECYTRELSEATVCHEENAGVCDPQACSSDVVLVDTCQGKLTDEQAQALYYCAVK</sequence>
<dbReference type="RefSeq" id="WP_006977289.1">
    <property type="nucleotide sequence ID" value="NZ_ABCS01000215.1"/>
</dbReference>
<dbReference type="EMBL" id="ABCS01000215">
    <property type="protein sequence ID" value="EDM73550.1"/>
    <property type="molecule type" value="Genomic_DNA"/>
</dbReference>
<name>A6GKQ3_9BACT</name>
<comment type="caution">
    <text evidence="1">The sequence shown here is derived from an EMBL/GenBank/DDBJ whole genome shotgun (WGS) entry which is preliminary data.</text>
</comment>
<organism evidence="1 2">
    <name type="scientific">Plesiocystis pacifica SIR-1</name>
    <dbReference type="NCBI Taxonomy" id="391625"/>
    <lineage>
        <taxon>Bacteria</taxon>
        <taxon>Pseudomonadati</taxon>
        <taxon>Myxococcota</taxon>
        <taxon>Polyangia</taxon>
        <taxon>Nannocystales</taxon>
        <taxon>Nannocystaceae</taxon>
        <taxon>Plesiocystis</taxon>
    </lineage>
</organism>
<gene>
    <name evidence="1" type="ORF">PPSIR1_27043</name>
</gene>
<dbReference type="Proteomes" id="UP000005801">
    <property type="component" value="Unassembled WGS sequence"/>
</dbReference>
<evidence type="ECO:0000313" key="1">
    <source>
        <dbReference type="EMBL" id="EDM73550.1"/>
    </source>
</evidence>
<protein>
    <submittedName>
        <fullName evidence="1">Uncharacterized protein</fullName>
    </submittedName>
</protein>
<keyword evidence="2" id="KW-1185">Reference proteome</keyword>
<reference evidence="1 2" key="1">
    <citation type="submission" date="2007-06" db="EMBL/GenBank/DDBJ databases">
        <authorList>
            <person name="Shimkets L."/>
            <person name="Ferriera S."/>
            <person name="Johnson J."/>
            <person name="Kravitz S."/>
            <person name="Beeson K."/>
            <person name="Sutton G."/>
            <person name="Rogers Y.-H."/>
            <person name="Friedman R."/>
            <person name="Frazier M."/>
            <person name="Venter J.C."/>
        </authorList>
    </citation>
    <scope>NUCLEOTIDE SEQUENCE [LARGE SCALE GENOMIC DNA]</scope>
    <source>
        <strain evidence="1 2">SIR-1</strain>
    </source>
</reference>
<proteinExistence type="predicted"/>
<dbReference type="AlphaFoldDB" id="A6GKQ3"/>
<evidence type="ECO:0000313" key="2">
    <source>
        <dbReference type="Proteomes" id="UP000005801"/>
    </source>
</evidence>